<keyword evidence="1" id="KW-0645">Protease</keyword>
<dbReference type="InterPro" id="IPR001940">
    <property type="entry name" value="Peptidase_S1C"/>
</dbReference>
<keyword evidence="7" id="KW-1185">Reference proteome</keyword>
<dbReference type="SUPFAM" id="SSF50494">
    <property type="entry name" value="Trypsin-like serine proteases"/>
    <property type="match status" value="1"/>
</dbReference>
<evidence type="ECO:0000256" key="4">
    <source>
        <dbReference type="SAM" id="Phobius"/>
    </source>
</evidence>
<dbReference type="Gene3D" id="2.40.10.120">
    <property type="match status" value="1"/>
</dbReference>
<dbReference type="Gene3D" id="2.30.42.10">
    <property type="match status" value="1"/>
</dbReference>
<reference evidence="7" key="1">
    <citation type="submission" date="2023-07" db="EMBL/GenBank/DDBJ databases">
        <title>30 novel species of actinomycetes from the DSMZ collection.</title>
        <authorList>
            <person name="Nouioui I."/>
        </authorList>
    </citation>
    <scope>NUCLEOTIDE SEQUENCE [LARGE SCALE GENOMIC DNA]</scope>
    <source>
        <strain evidence="7">DSM 44399</strain>
    </source>
</reference>
<dbReference type="Pfam" id="PF13180">
    <property type="entry name" value="PDZ_2"/>
    <property type="match status" value="1"/>
</dbReference>
<name>A0ABU2JAJ3_9ACTN</name>
<dbReference type="Proteomes" id="UP001183176">
    <property type="component" value="Unassembled WGS sequence"/>
</dbReference>
<evidence type="ECO:0000256" key="3">
    <source>
        <dbReference type="SAM" id="MobiDB-lite"/>
    </source>
</evidence>
<dbReference type="InterPro" id="IPR009003">
    <property type="entry name" value="Peptidase_S1_PA"/>
</dbReference>
<comment type="caution">
    <text evidence="6">The sequence shown here is derived from an EMBL/GenBank/DDBJ whole genome shotgun (WGS) entry which is preliminary data.</text>
</comment>
<organism evidence="6 7">
    <name type="scientific">Jatrophihabitans lederbergiae</name>
    <dbReference type="NCBI Taxonomy" id="3075547"/>
    <lineage>
        <taxon>Bacteria</taxon>
        <taxon>Bacillati</taxon>
        <taxon>Actinomycetota</taxon>
        <taxon>Actinomycetes</taxon>
        <taxon>Jatrophihabitantales</taxon>
        <taxon>Jatrophihabitantaceae</taxon>
        <taxon>Jatrophihabitans</taxon>
    </lineage>
</organism>
<dbReference type="InterPro" id="IPR001478">
    <property type="entry name" value="PDZ"/>
</dbReference>
<keyword evidence="2" id="KW-0378">Hydrolase</keyword>
<dbReference type="InterPro" id="IPR051201">
    <property type="entry name" value="Chloro_Bact_Ser_Proteases"/>
</dbReference>
<dbReference type="PRINTS" id="PR00834">
    <property type="entry name" value="PROTEASES2C"/>
</dbReference>
<accession>A0ABU2JAJ3</accession>
<evidence type="ECO:0000313" key="6">
    <source>
        <dbReference type="EMBL" id="MDT0262000.1"/>
    </source>
</evidence>
<dbReference type="SMART" id="SM00228">
    <property type="entry name" value="PDZ"/>
    <property type="match status" value="1"/>
</dbReference>
<keyword evidence="4" id="KW-1133">Transmembrane helix</keyword>
<dbReference type="Pfam" id="PF13365">
    <property type="entry name" value="Trypsin_2"/>
    <property type="match status" value="1"/>
</dbReference>
<feature type="compositionally biased region" description="Gly residues" evidence="3">
    <location>
        <begin position="109"/>
        <end position="149"/>
    </location>
</feature>
<dbReference type="RefSeq" id="WP_311423154.1">
    <property type="nucleotide sequence ID" value="NZ_JAVREH010000012.1"/>
</dbReference>
<evidence type="ECO:0000259" key="5">
    <source>
        <dbReference type="PROSITE" id="PS50106"/>
    </source>
</evidence>
<feature type="compositionally biased region" description="Polar residues" evidence="3">
    <location>
        <begin position="89"/>
        <end position="106"/>
    </location>
</feature>
<protein>
    <submittedName>
        <fullName evidence="6">Trypsin-like peptidase domain-containing protein</fullName>
    </submittedName>
</protein>
<dbReference type="InterPro" id="IPR036034">
    <property type="entry name" value="PDZ_sf"/>
</dbReference>
<feature type="region of interest" description="Disordered" evidence="3">
    <location>
        <begin position="89"/>
        <end position="159"/>
    </location>
</feature>
<proteinExistence type="predicted"/>
<dbReference type="PROSITE" id="PS50106">
    <property type="entry name" value="PDZ"/>
    <property type="match status" value="1"/>
</dbReference>
<sequence length="463" mass="44564">MGPTSYQQAGYGQAPYVAAPSEQPYFVPTAHQQAWSAAQQFPNAQVWAPPPVAPRPRHHKLLLGSVAAAVATAVAAGGIAVAVDRSNNGSSQQTAVSSPNSQNAPFGQSGNGQGSPYGYGNGGGFSNGGGFGSGGGLGSGSDSGSGTGSGSSSTGTATSAQQVGVVDINTTLDYGQGKAAGTGIVLTANGEILTNNHVVEGSTAISVTIVSTGKSYTATVVGTDPTDDVAVIQLKDASGLSTAKLGDSSKVAVGTAVTAVGNAGGTGGTPSSATGTVTALNQSITASDTNGSNAEQLTGMIQVNADIQAGDSGGPLYENAGGTVVGMDTAASSSVSRYSSSATTGFAIPIAKALSIATQVESGHPSSTVHIGYPAFLGVQLSAQGQAAGATIAGTVDGSGAAKAGLQAGDTITAVDGKAIASATALSAVTASHKPGDQVKVTYTDGSGASHTVTVTLGAGPAD</sequence>
<evidence type="ECO:0000313" key="7">
    <source>
        <dbReference type="Proteomes" id="UP001183176"/>
    </source>
</evidence>
<dbReference type="SUPFAM" id="SSF50156">
    <property type="entry name" value="PDZ domain-like"/>
    <property type="match status" value="1"/>
</dbReference>
<evidence type="ECO:0000256" key="1">
    <source>
        <dbReference type="ARBA" id="ARBA00022670"/>
    </source>
</evidence>
<dbReference type="EMBL" id="JAVREH010000012">
    <property type="protein sequence ID" value="MDT0262000.1"/>
    <property type="molecule type" value="Genomic_DNA"/>
</dbReference>
<keyword evidence="4" id="KW-0812">Transmembrane</keyword>
<dbReference type="PANTHER" id="PTHR43343:SF3">
    <property type="entry name" value="PROTEASE DO-LIKE 8, CHLOROPLASTIC"/>
    <property type="match status" value="1"/>
</dbReference>
<gene>
    <name evidence="6" type="ORF">RM423_11385</name>
</gene>
<dbReference type="PANTHER" id="PTHR43343">
    <property type="entry name" value="PEPTIDASE S12"/>
    <property type="match status" value="1"/>
</dbReference>
<keyword evidence="4" id="KW-0472">Membrane</keyword>
<feature type="transmembrane region" description="Helical" evidence="4">
    <location>
        <begin position="61"/>
        <end position="83"/>
    </location>
</feature>
<feature type="domain" description="PDZ" evidence="5">
    <location>
        <begin position="372"/>
        <end position="447"/>
    </location>
</feature>
<evidence type="ECO:0000256" key="2">
    <source>
        <dbReference type="ARBA" id="ARBA00022801"/>
    </source>
</evidence>